<evidence type="ECO:0000313" key="2">
    <source>
        <dbReference type="Proteomes" id="UP000525432"/>
    </source>
</evidence>
<proteinExistence type="predicted"/>
<dbReference type="AlphaFoldDB" id="A0A841V200"/>
<evidence type="ECO:0000313" key="1">
    <source>
        <dbReference type="EMBL" id="MBC1196742.1"/>
    </source>
</evidence>
<organism evidence="1 2">
    <name type="scientific">Microcystis aeruginosa BLCC-F158</name>
    <dbReference type="NCBI Taxonomy" id="2755316"/>
    <lineage>
        <taxon>Bacteria</taxon>
        <taxon>Bacillati</taxon>
        <taxon>Cyanobacteriota</taxon>
        <taxon>Cyanophyceae</taxon>
        <taxon>Oscillatoriophycideae</taxon>
        <taxon>Chroococcales</taxon>
        <taxon>Microcystaceae</taxon>
        <taxon>Microcystis</taxon>
    </lineage>
</organism>
<protein>
    <submittedName>
        <fullName evidence="1">Uncharacterized protein</fullName>
    </submittedName>
</protein>
<comment type="caution">
    <text evidence="1">The sequence shown here is derived from an EMBL/GenBank/DDBJ whole genome shotgun (WGS) entry which is preliminary data.</text>
</comment>
<reference evidence="1 2" key="1">
    <citation type="submission" date="2020-07" db="EMBL/GenBank/DDBJ databases">
        <title>Genomes of two Microcystis aeruginosa (Cyanobacteria) strains from Florida (USA) with disparate toxicogenic potential.</title>
        <authorList>
            <person name="Lefler F.W."/>
            <person name="Barbosa M."/>
            <person name="Berthold D.E."/>
            <person name="Laughinghouse H.D. IV."/>
        </authorList>
    </citation>
    <scope>NUCLEOTIDE SEQUENCE [LARGE SCALE GENOMIC DNA]</scope>
    <source>
        <strain evidence="1 2">BLCCF158</strain>
    </source>
</reference>
<sequence>MTDTAAIVQKLQAYRWETSSLALFALKKSAYRHGMSHKFLPKMSDECSRYIFRQDTQLCDVEIRPEYQPQSIGLIPPSVGKLCYN</sequence>
<gene>
    <name evidence="1" type="ORF">H0901_16180</name>
</gene>
<dbReference type="RefSeq" id="WP_185240449.1">
    <property type="nucleotide sequence ID" value="NZ_JACEGC010000090.1"/>
</dbReference>
<dbReference type="EMBL" id="JACEGC010000090">
    <property type="protein sequence ID" value="MBC1196742.1"/>
    <property type="molecule type" value="Genomic_DNA"/>
</dbReference>
<accession>A0A841V200</accession>
<name>A0A841V200_MICAE</name>
<dbReference type="Proteomes" id="UP000525432">
    <property type="component" value="Unassembled WGS sequence"/>
</dbReference>